<dbReference type="Gene3D" id="2.20.28.10">
    <property type="match status" value="1"/>
</dbReference>
<dbReference type="EMBL" id="VIIS01002032">
    <property type="protein sequence ID" value="KAF0289394.1"/>
    <property type="molecule type" value="Genomic_DNA"/>
</dbReference>
<comment type="caution">
    <text evidence="14">The sequence shown here is derived from an EMBL/GenBank/DDBJ whole genome shotgun (WGS) entry which is preliminary data.</text>
</comment>
<dbReference type="PANTHER" id="PTHR11630">
    <property type="entry name" value="DNA REPLICATION LICENSING FACTOR MCM FAMILY MEMBER"/>
    <property type="match status" value="1"/>
</dbReference>
<accession>A0A6A4VCX9</accession>
<evidence type="ECO:0000256" key="12">
    <source>
        <dbReference type="RuleBase" id="RU004070"/>
    </source>
</evidence>
<dbReference type="OrthoDB" id="422555at2759"/>
<keyword evidence="4" id="KW-0235">DNA replication</keyword>
<protein>
    <recommendedName>
        <fullName evidence="10">DNA helicase MCM8</fullName>
        <ecNumber evidence="3">3.6.4.12</ecNumber>
    </recommendedName>
    <alternativeName>
        <fullName evidence="11">Minichromosome maintenance 8</fullName>
    </alternativeName>
</protein>
<dbReference type="InterPro" id="IPR018525">
    <property type="entry name" value="MCM_CS"/>
</dbReference>
<dbReference type="Proteomes" id="UP000440578">
    <property type="component" value="Unassembled WGS sequence"/>
</dbReference>
<evidence type="ECO:0000256" key="5">
    <source>
        <dbReference type="ARBA" id="ARBA00022741"/>
    </source>
</evidence>
<dbReference type="GO" id="GO:0006310">
    <property type="term" value="P:DNA recombination"/>
    <property type="evidence" value="ECO:0007669"/>
    <property type="project" value="UniProtKB-ARBA"/>
</dbReference>
<dbReference type="GO" id="GO:0042555">
    <property type="term" value="C:MCM complex"/>
    <property type="evidence" value="ECO:0007669"/>
    <property type="project" value="TreeGrafter"/>
</dbReference>
<dbReference type="PANTHER" id="PTHR11630:SF47">
    <property type="entry name" value="DNA HELICASE MCM8"/>
    <property type="match status" value="1"/>
</dbReference>
<dbReference type="Pfam" id="PF00493">
    <property type="entry name" value="MCM"/>
    <property type="match status" value="1"/>
</dbReference>
<evidence type="ECO:0000256" key="11">
    <source>
        <dbReference type="ARBA" id="ARBA00042306"/>
    </source>
</evidence>
<keyword evidence="7 12" id="KW-0067">ATP-binding</keyword>
<keyword evidence="8 12" id="KW-0238">DNA-binding</keyword>
<evidence type="ECO:0000256" key="1">
    <source>
        <dbReference type="ARBA" id="ARBA00004123"/>
    </source>
</evidence>
<keyword evidence="9" id="KW-0539">Nucleus</keyword>
<evidence type="ECO:0000256" key="10">
    <source>
        <dbReference type="ARBA" id="ARBA00041084"/>
    </source>
</evidence>
<dbReference type="SMART" id="SM00350">
    <property type="entry name" value="MCM"/>
    <property type="match status" value="1"/>
</dbReference>
<dbReference type="AlphaFoldDB" id="A0A6A4VCX9"/>
<evidence type="ECO:0000256" key="3">
    <source>
        <dbReference type="ARBA" id="ARBA00012551"/>
    </source>
</evidence>
<keyword evidence="6 14" id="KW-0378">Hydrolase</keyword>
<dbReference type="SUPFAM" id="SSF50249">
    <property type="entry name" value="Nucleic acid-binding proteins"/>
    <property type="match status" value="1"/>
</dbReference>
<feature type="domain" description="MCM C-terminal AAA(+) ATPase" evidence="13">
    <location>
        <begin position="292"/>
        <end position="484"/>
    </location>
</feature>
<dbReference type="InterPro" id="IPR058767">
    <property type="entry name" value="MCM8_N"/>
</dbReference>
<dbReference type="PRINTS" id="PR01657">
    <property type="entry name" value="MCMFAMILY"/>
</dbReference>
<evidence type="ECO:0000256" key="7">
    <source>
        <dbReference type="ARBA" id="ARBA00022840"/>
    </source>
</evidence>
<keyword evidence="5 12" id="KW-0547">Nucleotide-binding</keyword>
<dbReference type="InterPro" id="IPR041562">
    <property type="entry name" value="MCM_lid"/>
</dbReference>
<name>A0A6A4VCX9_AMPAM</name>
<dbReference type="GO" id="GO:0005524">
    <property type="term" value="F:ATP binding"/>
    <property type="evidence" value="ECO:0007669"/>
    <property type="project" value="UniProtKB-KW"/>
</dbReference>
<comment type="similarity">
    <text evidence="2 12">Belongs to the MCM family.</text>
</comment>
<evidence type="ECO:0000256" key="6">
    <source>
        <dbReference type="ARBA" id="ARBA00022806"/>
    </source>
</evidence>
<dbReference type="SMART" id="SM00382">
    <property type="entry name" value="AAA"/>
    <property type="match status" value="1"/>
</dbReference>
<proteinExistence type="inferred from homology"/>
<reference evidence="14 15" key="1">
    <citation type="submission" date="2019-07" db="EMBL/GenBank/DDBJ databases">
        <title>Draft genome assembly of a fouling barnacle, Amphibalanus amphitrite (Darwin, 1854): The first reference genome for Thecostraca.</title>
        <authorList>
            <person name="Kim W."/>
        </authorList>
    </citation>
    <scope>NUCLEOTIDE SEQUENCE [LARGE SCALE GENOMIC DNA]</scope>
    <source>
        <strain evidence="14">SNU_AA5</strain>
        <tissue evidence="14">Soma without cirri and trophi</tissue>
    </source>
</reference>
<dbReference type="EC" id="3.6.4.12" evidence="3"/>
<dbReference type="Pfam" id="PF17207">
    <property type="entry name" value="MCM_OB"/>
    <property type="match status" value="1"/>
</dbReference>
<dbReference type="GO" id="GO:0003697">
    <property type="term" value="F:single-stranded DNA binding"/>
    <property type="evidence" value="ECO:0007669"/>
    <property type="project" value="TreeGrafter"/>
</dbReference>
<evidence type="ECO:0000256" key="2">
    <source>
        <dbReference type="ARBA" id="ARBA00008010"/>
    </source>
</evidence>
<dbReference type="InterPro" id="IPR012340">
    <property type="entry name" value="NA-bd_OB-fold"/>
</dbReference>
<dbReference type="Pfam" id="PF25051">
    <property type="entry name" value="WHD_MCM8"/>
    <property type="match status" value="1"/>
</dbReference>
<dbReference type="InterPro" id="IPR001208">
    <property type="entry name" value="MCM_dom"/>
</dbReference>
<evidence type="ECO:0000256" key="8">
    <source>
        <dbReference type="ARBA" id="ARBA00023125"/>
    </source>
</evidence>
<dbReference type="Pfam" id="PF26065">
    <property type="entry name" value="MCM8_N"/>
    <property type="match status" value="1"/>
</dbReference>
<dbReference type="GO" id="GO:0017116">
    <property type="term" value="F:single-stranded DNA helicase activity"/>
    <property type="evidence" value="ECO:0007669"/>
    <property type="project" value="TreeGrafter"/>
</dbReference>
<gene>
    <name evidence="14" type="primary">Mcm8</name>
    <name evidence="14" type="ORF">FJT64_012326</name>
</gene>
<dbReference type="PROSITE" id="PS00847">
    <property type="entry name" value="MCM_1"/>
    <property type="match status" value="1"/>
</dbReference>
<dbReference type="InterPro" id="IPR056875">
    <property type="entry name" value="MCM8/REC_WHD"/>
</dbReference>
<dbReference type="PROSITE" id="PS50051">
    <property type="entry name" value="MCM_2"/>
    <property type="match status" value="1"/>
</dbReference>
<dbReference type="InterPro" id="IPR027417">
    <property type="entry name" value="P-loop_NTPase"/>
</dbReference>
<dbReference type="InterPro" id="IPR033762">
    <property type="entry name" value="MCM_OB"/>
</dbReference>
<evidence type="ECO:0000313" key="15">
    <source>
        <dbReference type="Proteomes" id="UP000440578"/>
    </source>
</evidence>
<dbReference type="CDD" id="cd22247">
    <property type="entry name" value="MCM8_WHD"/>
    <property type="match status" value="1"/>
</dbReference>
<keyword evidence="15" id="KW-1185">Reference proteome</keyword>
<evidence type="ECO:0000256" key="4">
    <source>
        <dbReference type="ARBA" id="ARBA00022705"/>
    </source>
</evidence>
<comment type="subcellular location">
    <subcellularLocation>
        <location evidence="1">Nucleus</location>
    </subcellularLocation>
</comment>
<dbReference type="SUPFAM" id="SSF52540">
    <property type="entry name" value="P-loop containing nucleoside triphosphate hydrolases"/>
    <property type="match status" value="1"/>
</dbReference>
<sequence>MIKTPIGSITVMTSQAAGAAFTPVGYDLYLEGRDDLPVSEVVPRLRALMTFLRAQQYSLDRVAAAGSFPVPYPALAADAGLQQRWHGQLEKAVAGEPELFISLLGLAMYQLLHEEAAETGGATADRVPRVVGRLQGFTPTTKVRAVKAASFGRLLAVKGTVVRVSNVSPHCLSMAFECTACFDVRQHVLPGGQYQLPSRCERCNGTQFRPVKSFKTTRTVDRQTFRLQEFSEEDSADSGRVPRSIECELLADLVDACVPGDIVSVCGVVKTFDEPTGKGRNANKNMHLLYIAVNSISNSLCPAIYGHHMVKAGLLLGLFGGTTRPAGGAQELHVRGDPHVLMMGDPGLGKSQLLQACAAVAPRGVYVCGNTSTTSGLTVTLTREKHNDYLLEAGALVLADQGTCCIDEFDKMTAQYQPLLEAMEQQSRASVLAAANPSGGHYDRERSLADNLKMGAALLSRFDLVFLLLDRPDGALDSLVSSHIMALHASASGRSSSLDTSAAASATPAADWDPEQPLVERLTAAAAEPGAVLPPPLLRKYIAYARKYVHPRLSPEACRTLQDFFLDLRARHQGVDSTPVTTRQLESLIRLTQARARLDLREDATAADAQDVIQLVRFSMGAGGLGGDDAAAEHPVARGRGGKRRGKSGRLKVFLSAVQRNAERLRKTVFTEDELRQVALQAGAGADCFREFLDMANQAGLLLKRGPKLYQVQAD</sequence>
<evidence type="ECO:0000259" key="13">
    <source>
        <dbReference type="PROSITE" id="PS50051"/>
    </source>
</evidence>
<dbReference type="Gene3D" id="3.40.50.300">
    <property type="entry name" value="P-loop containing nucleotide triphosphate hydrolases"/>
    <property type="match status" value="1"/>
</dbReference>
<dbReference type="GO" id="GO:0006260">
    <property type="term" value="P:DNA replication"/>
    <property type="evidence" value="ECO:0007669"/>
    <property type="project" value="InterPro"/>
</dbReference>
<dbReference type="Pfam" id="PF17855">
    <property type="entry name" value="MCM_lid"/>
    <property type="match status" value="1"/>
</dbReference>
<dbReference type="Gene3D" id="2.40.50.140">
    <property type="entry name" value="Nucleic acid-binding proteins"/>
    <property type="match status" value="1"/>
</dbReference>
<evidence type="ECO:0000313" key="14">
    <source>
        <dbReference type="EMBL" id="KAF0289394.1"/>
    </source>
</evidence>
<keyword evidence="6 14" id="KW-0347">Helicase</keyword>
<dbReference type="GO" id="GO:0005634">
    <property type="term" value="C:nucleus"/>
    <property type="evidence" value="ECO:0007669"/>
    <property type="project" value="UniProtKB-SubCell"/>
</dbReference>
<evidence type="ECO:0000256" key="9">
    <source>
        <dbReference type="ARBA" id="ARBA00023242"/>
    </source>
</evidence>
<dbReference type="InterPro" id="IPR003593">
    <property type="entry name" value="AAA+_ATPase"/>
</dbReference>
<dbReference type="InterPro" id="IPR031327">
    <property type="entry name" value="MCM"/>
</dbReference>
<organism evidence="14 15">
    <name type="scientific">Amphibalanus amphitrite</name>
    <name type="common">Striped barnacle</name>
    <name type="synonym">Balanus amphitrite</name>
    <dbReference type="NCBI Taxonomy" id="1232801"/>
    <lineage>
        <taxon>Eukaryota</taxon>
        <taxon>Metazoa</taxon>
        <taxon>Ecdysozoa</taxon>
        <taxon>Arthropoda</taxon>
        <taxon>Crustacea</taxon>
        <taxon>Multicrustacea</taxon>
        <taxon>Cirripedia</taxon>
        <taxon>Thoracica</taxon>
        <taxon>Thoracicalcarea</taxon>
        <taxon>Balanomorpha</taxon>
        <taxon>Balanoidea</taxon>
        <taxon>Balanidae</taxon>
        <taxon>Amphibalaninae</taxon>
        <taxon>Amphibalanus</taxon>
    </lineage>
</organism>